<keyword evidence="1" id="KW-0472">Membrane</keyword>
<proteinExistence type="predicted"/>
<organism evidence="2 3">
    <name type="scientific">Gramella jeungdoensis</name>
    <dbReference type="NCBI Taxonomy" id="708091"/>
    <lineage>
        <taxon>Bacteria</taxon>
        <taxon>Pseudomonadati</taxon>
        <taxon>Bacteroidota</taxon>
        <taxon>Flavobacteriia</taxon>
        <taxon>Flavobacteriales</taxon>
        <taxon>Flavobacteriaceae</taxon>
        <taxon>Christiangramia</taxon>
    </lineage>
</organism>
<reference evidence="2 3" key="1">
    <citation type="journal article" date="2011" name="J. Microbiol.">
        <title>Gramella jeungdoensis sp. nov., isolated from a solar saltern in Korea.</title>
        <authorList>
            <person name="Joung Y."/>
            <person name="Kim H."/>
            <person name="Jang T."/>
            <person name="Ahn T.S."/>
            <person name="Joh K."/>
        </authorList>
    </citation>
    <scope>NUCLEOTIDE SEQUENCE [LARGE SCALE GENOMIC DNA]</scope>
    <source>
        <strain evidence="2 3">KCTC 23123</strain>
    </source>
</reference>
<sequence length="100" mass="11831">MKTKIIFGIIIISIFLFAVLLNPSKEMHVQKITELVDSPFINLNDDPIKIMMNEMMFDSFIRLEIEYENYWFYSVGYYSNRLKTDIHSFGVFGMVFILSN</sequence>
<keyword evidence="1" id="KW-0812">Transmembrane</keyword>
<keyword evidence="3" id="KW-1185">Reference proteome</keyword>
<dbReference type="Proteomes" id="UP000298517">
    <property type="component" value="Unassembled WGS sequence"/>
</dbReference>
<protein>
    <submittedName>
        <fullName evidence="2">Uncharacterized protein</fullName>
    </submittedName>
</protein>
<gene>
    <name evidence="2" type="ORF">E2488_12150</name>
</gene>
<comment type="caution">
    <text evidence="2">The sequence shown here is derived from an EMBL/GenBank/DDBJ whole genome shotgun (WGS) entry which is preliminary data.</text>
</comment>
<dbReference type="AlphaFoldDB" id="A0A4Y8AQ74"/>
<evidence type="ECO:0000313" key="2">
    <source>
        <dbReference type="EMBL" id="TEW72938.1"/>
    </source>
</evidence>
<name>A0A4Y8AQ74_9FLAO</name>
<accession>A0A4Y8AQ74</accession>
<keyword evidence="1" id="KW-1133">Transmembrane helix</keyword>
<evidence type="ECO:0000256" key="1">
    <source>
        <dbReference type="SAM" id="Phobius"/>
    </source>
</evidence>
<evidence type="ECO:0000313" key="3">
    <source>
        <dbReference type="Proteomes" id="UP000298517"/>
    </source>
</evidence>
<dbReference type="RefSeq" id="WP_134248641.1">
    <property type="nucleotide sequence ID" value="NZ_SNQI01000004.1"/>
</dbReference>
<dbReference type="EMBL" id="SNQI01000004">
    <property type="protein sequence ID" value="TEW72938.1"/>
    <property type="molecule type" value="Genomic_DNA"/>
</dbReference>
<feature type="transmembrane region" description="Helical" evidence="1">
    <location>
        <begin position="6"/>
        <end position="23"/>
    </location>
</feature>